<feature type="region of interest" description="Disordered" evidence="2">
    <location>
        <begin position="477"/>
        <end position="502"/>
    </location>
</feature>
<comment type="caution">
    <text evidence="3">The sequence shown here is derived from an EMBL/GenBank/DDBJ whole genome shotgun (WGS) entry which is preliminary data.</text>
</comment>
<feature type="compositionally biased region" description="Basic and acidic residues" evidence="2">
    <location>
        <begin position="482"/>
        <end position="496"/>
    </location>
</feature>
<keyword evidence="4" id="KW-1185">Reference proteome</keyword>
<proteinExistence type="predicted"/>
<evidence type="ECO:0000256" key="2">
    <source>
        <dbReference type="SAM" id="MobiDB-lite"/>
    </source>
</evidence>
<feature type="non-terminal residue" evidence="3">
    <location>
        <position position="1"/>
    </location>
</feature>
<dbReference type="EMBL" id="CAUYUJ010008147">
    <property type="protein sequence ID" value="CAK0823015.1"/>
    <property type="molecule type" value="Genomic_DNA"/>
</dbReference>
<evidence type="ECO:0000313" key="4">
    <source>
        <dbReference type="Proteomes" id="UP001189429"/>
    </source>
</evidence>
<evidence type="ECO:0000313" key="3">
    <source>
        <dbReference type="EMBL" id="CAK0823015.1"/>
    </source>
</evidence>
<reference evidence="3" key="1">
    <citation type="submission" date="2023-10" db="EMBL/GenBank/DDBJ databases">
        <authorList>
            <person name="Chen Y."/>
            <person name="Shah S."/>
            <person name="Dougan E. K."/>
            <person name="Thang M."/>
            <person name="Chan C."/>
        </authorList>
    </citation>
    <scope>NUCLEOTIDE SEQUENCE [LARGE SCALE GENOMIC DNA]</scope>
</reference>
<feature type="non-terminal residue" evidence="3">
    <location>
        <position position="743"/>
    </location>
</feature>
<feature type="coiled-coil region" evidence="1">
    <location>
        <begin position="103"/>
        <end position="130"/>
    </location>
</feature>
<organism evidence="3 4">
    <name type="scientific">Prorocentrum cordatum</name>
    <dbReference type="NCBI Taxonomy" id="2364126"/>
    <lineage>
        <taxon>Eukaryota</taxon>
        <taxon>Sar</taxon>
        <taxon>Alveolata</taxon>
        <taxon>Dinophyceae</taxon>
        <taxon>Prorocentrales</taxon>
        <taxon>Prorocentraceae</taxon>
        <taxon>Prorocentrum</taxon>
    </lineage>
</organism>
<feature type="region of interest" description="Disordered" evidence="2">
    <location>
        <begin position="215"/>
        <end position="253"/>
    </location>
</feature>
<protein>
    <submittedName>
        <fullName evidence="3">Uncharacterized protein</fullName>
    </submittedName>
</protein>
<dbReference type="Proteomes" id="UP001189429">
    <property type="component" value="Unassembled WGS sequence"/>
</dbReference>
<feature type="compositionally biased region" description="Polar residues" evidence="2">
    <location>
        <begin position="701"/>
        <end position="720"/>
    </location>
</feature>
<sequence>AAKQGWEACVSCGILWSELGKLHHQHQQRSVTFADVVAGKGSAGTPRSILKAGPQPAPGGVTHAASVLLPQFAKAKESNNQAKQQALLAICPELEEMWKTPPIKLAEEQLANAAQRLRQLQTQQGRIKAKVDQLVGETTVGAATAAQQEKQEGSNDDTDFPELGKQDLESLGPDGKREYEEASKAAAAAAATLKQAAAAGQNAEDAEERLRKLHTAVSNKWKKSTDGTVRPAGEQPAAAPAEKPSASAGNTEFTDPEAVNKHIEATTQFKVKVKVLMPIGPVGNHGTGASKPKSAVASVDRTLHVPFANVTHFGEKVRNYVQHTSLDVVGIAERHLLAGAAKNEAMKLQRQGSAFQKSSKDISVMMWRLQGATVAPICVYLDSGNRFENKNANKMFQLTRAMAVLWVELGDWNNTPEQLAKTKWLKAMGGELRIPTDCVLTCTSGKGRLINYPVLSIRAARLPMKIEALTRKIRIQKGPRRAQRDRERHANLHQDDDGIGLDPNANSEFDIHRHLLDTEYEKEVKAAATDDMWCQALHHHHNEPVESATKEVQAAWNYRRDPESAKVLGQHFGQWTRAAELSLGLLQGTDQKSAQQPGRVPHFEREKAAHQRGSEPFENAAKRKDANCWEAMAARVREWAVLHRCHSINNTMHTVISAIGRLDKQLANLRTKLDSRYDPRDFHKDGQVLRRIGTHLGFPPEQQQLTSTATNRSTTAPSTTEYDGILRLVTRTLSYQCHPTTDV</sequence>
<feature type="compositionally biased region" description="Basic and acidic residues" evidence="2">
    <location>
        <begin position="162"/>
        <end position="183"/>
    </location>
</feature>
<name>A0ABN9S0N4_9DINO</name>
<keyword evidence="1" id="KW-0175">Coiled coil</keyword>
<feature type="compositionally biased region" description="Low complexity" evidence="2">
    <location>
        <begin position="231"/>
        <end position="249"/>
    </location>
</feature>
<feature type="region of interest" description="Disordered" evidence="2">
    <location>
        <begin position="144"/>
        <end position="183"/>
    </location>
</feature>
<accession>A0ABN9S0N4</accession>
<evidence type="ECO:0000256" key="1">
    <source>
        <dbReference type="SAM" id="Coils"/>
    </source>
</evidence>
<gene>
    <name evidence="3" type="ORF">PCOR1329_LOCUS23882</name>
</gene>
<feature type="region of interest" description="Disordered" evidence="2">
    <location>
        <begin position="697"/>
        <end position="720"/>
    </location>
</feature>